<sequence length="311" mass="35762">MSKHLHLGIIFKGTNLNYGESMGNYTSLKKCSIGEQTYSYITRQAIRYDIVRIMEEECGYDKAEIDNVQKVVQFASGAKITDYPEIDFFGYMKTEKKKSNKDEDKNQSDNEGKTKIRKAIARISDAVSLEPFYNEIDFSTNMGLAARKNLENQIYQTETHRSYYSYSVTVDLDKVGVDENDSVNLDTTEKIKRLKALFYSVKTLNRDIKGRRENLNPIFVIGGIYESGNPFFYNQLKLSFSKDGVFLNENIVNSILETQLFNEKPIKNNTQAGAVDGHFKNTDKLNIEIKSVEEFFTNLNNKIKQYFEGQN</sequence>
<name>F8E5B8_FLESM</name>
<evidence type="ECO:0000256" key="1">
    <source>
        <dbReference type="ARBA" id="ARBA00023118"/>
    </source>
</evidence>
<dbReference type="KEGG" id="fsi:Flexsi_0955"/>
<gene>
    <name evidence="3" type="ordered locus">Flexsi_0955</name>
</gene>
<accession>F8E5B8</accession>
<dbReference type="NCBIfam" id="TIGR01875">
    <property type="entry name" value="cas_MJ0381"/>
    <property type="match status" value="1"/>
</dbReference>
<dbReference type="Pfam" id="PF01905">
    <property type="entry name" value="DevR"/>
    <property type="match status" value="1"/>
</dbReference>
<dbReference type="HOGENOM" id="CLU_068035_0_0_0"/>
<reference evidence="3 4" key="1">
    <citation type="journal article" date="2011" name="Stand. Genomic Sci.">
        <title>Genome sequence of the moderately thermophilic halophile Flexistipes sinusarabici strain (MAS10).</title>
        <authorList>
            <person name="Lapidus A."/>
            <person name="Chertkov O."/>
            <person name="Nolan M."/>
            <person name="Lucas S."/>
            <person name="Hammon N."/>
            <person name="Deshpande S."/>
            <person name="Cheng J.F."/>
            <person name="Tapia R."/>
            <person name="Han C."/>
            <person name="Goodwin L."/>
            <person name="Pitluck S."/>
            <person name="Liolios K."/>
            <person name="Pagani I."/>
            <person name="Ivanova N."/>
            <person name="Huntemann M."/>
            <person name="Mavromatis K."/>
            <person name="Mikhailova N."/>
            <person name="Pati A."/>
            <person name="Chen A."/>
            <person name="Palaniappan K."/>
            <person name="Land M."/>
            <person name="Hauser L."/>
            <person name="Brambilla E.M."/>
            <person name="Rohde M."/>
            <person name="Abt B."/>
            <person name="Spring S."/>
            <person name="Goker M."/>
            <person name="Bristow J."/>
            <person name="Eisen J.A."/>
            <person name="Markowitz V."/>
            <person name="Hugenholtz P."/>
            <person name="Kyrpides N.C."/>
            <person name="Klenk H.P."/>
            <person name="Woyke T."/>
        </authorList>
    </citation>
    <scope>NUCLEOTIDE SEQUENCE [LARGE SCALE GENOMIC DNA]</scope>
    <source>
        <strain evidence="4">DSM 4947 / MAS 10</strain>
    </source>
</reference>
<proteinExistence type="predicted"/>
<evidence type="ECO:0000313" key="4">
    <source>
        <dbReference type="Proteomes" id="UP000006621"/>
    </source>
</evidence>
<dbReference type="EMBL" id="CP002858">
    <property type="protein sequence ID" value="AEI14614.1"/>
    <property type="molecule type" value="Genomic_DNA"/>
</dbReference>
<keyword evidence="4" id="KW-1185">Reference proteome</keyword>
<comment type="function">
    <text evidence="2">CRISPR (clustered regularly interspaced short palindromic repeat) is an adaptive immune system that provides protection against mobile genetic elements (viruses, transposable elements and conjugative plasmids). CRISPR clusters contain spacers, sequences complementary to antecedent mobile elements, and target invading nucleic acids. CRISPR clusters are transcribed and processed into CRISPR RNA (crRNA).</text>
</comment>
<evidence type="ECO:0000313" key="3">
    <source>
        <dbReference type="EMBL" id="AEI14614.1"/>
    </source>
</evidence>
<protein>
    <submittedName>
        <fullName evidence="3">CRISPR-associated autoregulator, DevR family</fullName>
    </submittedName>
</protein>
<dbReference type="Proteomes" id="UP000006621">
    <property type="component" value="Chromosome"/>
</dbReference>
<dbReference type="RefSeq" id="WP_013886104.1">
    <property type="nucleotide sequence ID" value="NC_015672.1"/>
</dbReference>
<reference evidence="4" key="2">
    <citation type="submission" date="2011-06" db="EMBL/GenBank/DDBJ databases">
        <title>The complete genome of Flexistipes sinusarabici DSM 4947.</title>
        <authorList>
            <person name="Lucas S."/>
            <person name="Han J."/>
            <person name="Lapidus A."/>
            <person name="Bruce D."/>
            <person name="Goodwin L."/>
            <person name="Pitluck S."/>
            <person name="Peters L."/>
            <person name="Kyrpides N."/>
            <person name="Mavromatis K."/>
            <person name="Ivanova N."/>
            <person name="Mikhailova N."/>
            <person name="Chertkov O."/>
            <person name="Detter J.C."/>
            <person name="Tapia R."/>
            <person name="Han C."/>
            <person name="Land M."/>
            <person name="Hauser L."/>
            <person name="Markowitz V."/>
            <person name="Cheng J.-F."/>
            <person name="Hugenholtz P."/>
            <person name="Woyke T."/>
            <person name="Wu D."/>
            <person name="Spring S."/>
            <person name="Schroeder M."/>
            <person name="Brambilla E."/>
            <person name="Klenk H.-P."/>
            <person name="Eisen J.A."/>
        </authorList>
    </citation>
    <scope>NUCLEOTIDE SEQUENCE [LARGE SCALE GENOMIC DNA]</scope>
    <source>
        <strain evidence="4">DSM 4947 / MAS 10</strain>
    </source>
</reference>
<keyword evidence="1" id="KW-0051">Antiviral defense</keyword>
<organism evidence="3 4">
    <name type="scientific">Flexistipes sinusarabici (strain ATCC 49648 / DSM 4947 / MAS 10)</name>
    <dbReference type="NCBI Taxonomy" id="717231"/>
    <lineage>
        <taxon>Bacteria</taxon>
        <taxon>Pseudomonadati</taxon>
        <taxon>Deferribacterota</taxon>
        <taxon>Deferribacteres</taxon>
        <taxon>Deferribacterales</taxon>
        <taxon>Flexistipitaceae</taxon>
        <taxon>Flexistipes</taxon>
    </lineage>
</organism>
<dbReference type="NCBIfam" id="TIGR02585">
    <property type="entry name" value="cas_Cst2_DevR"/>
    <property type="match status" value="1"/>
</dbReference>
<dbReference type="STRING" id="717231.Flexsi_0955"/>
<evidence type="ECO:0000256" key="2">
    <source>
        <dbReference type="ARBA" id="ARBA00025626"/>
    </source>
</evidence>
<dbReference type="OrthoDB" id="9781560at2"/>
<dbReference type="AlphaFoldDB" id="F8E5B8"/>
<dbReference type="GO" id="GO:0051607">
    <property type="term" value="P:defense response to virus"/>
    <property type="evidence" value="ECO:0007669"/>
    <property type="project" value="UniProtKB-KW"/>
</dbReference>
<dbReference type="eggNOG" id="COG1857">
    <property type="taxonomic scope" value="Bacteria"/>
</dbReference>
<dbReference type="InterPro" id="IPR010154">
    <property type="entry name" value="CRISPR-assoc_Cas7/Cst2/DevR"/>
</dbReference>
<dbReference type="InterPro" id="IPR013414">
    <property type="entry name" value="Cas7/Cst2/DevR_sub_I-B/Tneap"/>
</dbReference>